<proteinExistence type="inferred from homology"/>
<dbReference type="Pfam" id="PF02927">
    <property type="entry name" value="CelD_N"/>
    <property type="match status" value="1"/>
</dbReference>
<evidence type="ECO:0000259" key="8">
    <source>
        <dbReference type="Pfam" id="PF02927"/>
    </source>
</evidence>
<keyword evidence="2 9" id="KW-0378">Hydrolase</keyword>
<evidence type="ECO:0000259" key="7">
    <source>
        <dbReference type="Pfam" id="PF00759"/>
    </source>
</evidence>
<dbReference type="Proteomes" id="UP001596312">
    <property type="component" value="Unassembled WGS sequence"/>
</dbReference>
<dbReference type="GO" id="GO:0016798">
    <property type="term" value="F:hydrolase activity, acting on glycosyl bonds"/>
    <property type="evidence" value="ECO:0007669"/>
    <property type="project" value="UniProtKB-KW"/>
</dbReference>
<feature type="domain" description="Cellulase Ig-like" evidence="8">
    <location>
        <begin position="58"/>
        <end position="131"/>
    </location>
</feature>
<evidence type="ECO:0000313" key="9">
    <source>
        <dbReference type="EMBL" id="MFC6907140.1"/>
    </source>
</evidence>
<dbReference type="SUPFAM" id="SSF48208">
    <property type="entry name" value="Six-hairpin glycosidases"/>
    <property type="match status" value="1"/>
</dbReference>
<dbReference type="RefSeq" id="WP_340605728.1">
    <property type="nucleotide sequence ID" value="NZ_JBBMXV010000007.1"/>
</dbReference>
<accession>A0ABD5VD77</accession>
<keyword evidence="4" id="KW-0326">Glycosidase</keyword>
<evidence type="ECO:0000256" key="6">
    <source>
        <dbReference type="SAM" id="MobiDB-lite"/>
    </source>
</evidence>
<comment type="similarity">
    <text evidence="1">Belongs to the glycosyl hydrolase 9 (cellulase E) family.</text>
</comment>
<evidence type="ECO:0000256" key="4">
    <source>
        <dbReference type="ARBA" id="ARBA00023295"/>
    </source>
</evidence>
<dbReference type="EMBL" id="JBHSXQ010000007">
    <property type="protein sequence ID" value="MFC6907140.1"/>
    <property type="molecule type" value="Genomic_DNA"/>
</dbReference>
<name>A0ABD5VD77_9EURY</name>
<dbReference type="AlphaFoldDB" id="A0ABD5VD77"/>
<dbReference type="InterPro" id="IPR008928">
    <property type="entry name" value="6-hairpin_glycosidase_sf"/>
</dbReference>
<evidence type="ECO:0000256" key="3">
    <source>
        <dbReference type="ARBA" id="ARBA00023277"/>
    </source>
</evidence>
<feature type="domain" description="Glycoside hydrolase family 9" evidence="7">
    <location>
        <begin position="145"/>
        <end position="597"/>
    </location>
</feature>
<dbReference type="CDD" id="cd02850">
    <property type="entry name" value="E_set_Cellulase_N"/>
    <property type="match status" value="1"/>
</dbReference>
<keyword evidence="5" id="KW-0624">Polysaccharide degradation</keyword>
<dbReference type="InterPro" id="IPR004197">
    <property type="entry name" value="Cellulase_Ig-like"/>
</dbReference>
<dbReference type="InterPro" id="IPR012341">
    <property type="entry name" value="6hp_glycosidase-like_sf"/>
</dbReference>
<keyword evidence="10" id="KW-1185">Reference proteome</keyword>
<dbReference type="PANTHER" id="PTHR22298">
    <property type="entry name" value="ENDO-1,4-BETA-GLUCANASE"/>
    <property type="match status" value="1"/>
</dbReference>
<sequence length="615" mass="68483">MDEKLELFRSEFMRMIAGATVVGSTGIAASSTQAAAEDSSDPDDLDVDPIYPLEEDTKIDQVGYLPKEPKIGMVTIDATTFHVRDAVSDESVYTGELSDPISDANSGDTVRHADFSSVTIPGEYVLDVEDTTLSYDFTISDGVFDTALMQAGRVYTLMRSGMHLDDPLTGAQYAAGHEDDAEAELFFSDDYYDEGDSIDVSGGWYDAGDYGKYIPPASVTVGQLLLTYEQYSEKFGADQFCLPHETSDSDEDLPDLLREVKFNLEWMERMQRPDGGIYHKVAGDEFPDLDVTPSEDTQQRYVFGFSTFGTGFYAGAMAMASRIYEEYDEAFAERLLSNAQGAYQYLQDNPDPEFRFDEGQDSGSGPYRKDTDDEERLWAAAELLKTTNDPEYDEYLTSSLTDQLEAQPTTITWSDARTLGLWAYYTSDENTTEFAETIQQNFREYADDLVEHINEDGYRVALETDEYVWSSTKIAVAKGMNLLLANEITADQAYVNGALDQLHYAFGRNTNSTSYMTGAGNTPARNVHDRIMVSTGYYLPGHVVGGPNAQTDNQDPILQRRLAEESPAPAEAYYDDVQSYATNEFAIDYTAPVVFVLAHFASSDPELDELDYLRS</sequence>
<reference evidence="9 10" key="1">
    <citation type="journal article" date="2019" name="Int. J. Syst. Evol. Microbiol.">
        <title>The Global Catalogue of Microorganisms (GCM) 10K type strain sequencing project: providing services to taxonomists for standard genome sequencing and annotation.</title>
        <authorList>
            <consortium name="The Broad Institute Genomics Platform"/>
            <consortium name="The Broad Institute Genome Sequencing Center for Infectious Disease"/>
            <person name="Wu L."/>
            <person name="Ma J."/>
        </authorList>
    </citation>
    <scope>NUCLEOTIDE SEQUENCE [LARGE SCALE GENOMIC DNA]</scope>
    <source>
        <strain evidence="9 10">CGMCC 1.3240</strain>
    </source>
</reference>
<evidence type="ECO:0000256" key="2">
    <source>
        <dbReference type="ARBA" id="ARBA00022801"/>
    </source>
</evidence>
<dbReference type="InterPro" id="IPR001701">
    <property type="entry name" value="Glyco_hydro_9"/>
</dbReference>
<dbReference type="InterPro" id="IPR013783">
    <property type="entry name" value="Ig-like_fold"/>
</dbReference>
<feature type="region of interest" description="Disordered" evidence="6">
    <location>
        <begin position="347"/>
        <end position="372"/>
    </location>
</feature>
<evidence type="ECO:0000256" key="5">
    <source>
        <dbReference type="ARBA" id="ARBA00023326"/>
    </source>
</evidence>
<dbReference type="GO" id="GO:0000272">
    <property type="term" value="P:polysaccharide catabolic process"/>
    <property type="evidence" value="ECO:0007669"/>
    <property type="project" value="UniProtKB-KW"/>
</dbReference>
<dbReference type="Gene3D" id="2.60.40.10">
    <property type="entry name" value="Immunoglobulins"/>
    <property type="match status" value="1"/>
</dbReference>
<dbReference type="InterPro" id="IPR014756">
    <property type="entry name" value="Ig_E-set"/>
</dbReference>
<evidence type="ECO:0000256" key="1">
    <source>
        <dbReference type="ARBA" id="ARBA00007072"/>
    </source>
</evidence>
<dbReference type="Gene3D" id="1.50.10.10">
    <property type="match status" value="1"/>
</dbReference>
<organism evidence="9 10">
    <name type="scientific">Halalkalicoccus tibetensis</name>
    <dbReference type="NCBI Taxonomy" id="175632"/>
    <lineage>
        <taxon>Archaea</taxon>
        <taxon>Methanobacteriati</taxon>
        <taxon>Methanobacteriota</taxon>
        <taxon>Stenosarchaea group</taxon>
        <taxon>Halobacteria</taxon>
        <taxon>Halobacteriales</taxon>
        <taxon>Halococcaceae</taxon>
        <taxon>Halalkalicoccus</taxon>
    </lineage>
</organism>
<protein>
    <submittedName>
        <fullName evidence="9">Glycoside hydrolase family 9 protein</fullName>
    </submittedName>
</protein>
<dbReference type="Pfam" id="PF00759">
    <property type="entry name" value="Glyco_hydro_9"/>
    <property type="match status" value="1"/>
</dbReference>
<comment type="caution">
    <text evidence="9">The sequence shown here is derived from an EMBL/GenBank/DDBJ whole genome shotgun (WGS) entry which is preliminary data.</text>
</comment>
<evidence type="ECO:0000313" key="10">
    <source>
        <dbReference type="Proteomes" id="UP001596312"/>
    </source>
</evidence>
<dbReference type="SUPFAM" id="SSF81296">
    <property type="entry name" value="E set domains"/>
    <property type="match status" value="1"/>
</dbReference>
<gene>
    <name evidence="9" type="ORF">ACFQGH_18320</name>
</gene>
<keyword evidence="3" id="KW-0119">Carbohydrate metabolism</keyword>